<dbReference type="SUPFAM" id="SSF55874">
    <property type="entry name" value="ATPase domain of HSP90 chaperone/DNA topoisomerase II/histidine kinase"/>
    <property type="match status" value="1"/>
</dbReference>
<dbReference type="CDD" id="cd00075">
    <property type="entry name" value="HATPase"/>
    <property type="match status" value="1"/>
</dbReference>
<dbReference type="CDD" id="cd00082">
    <property type="entry name" value="HisKA"/>
    <property type="match status" value="1"/>
</dbReference>
<organism evidence="14 15">
    <name type="scientific">Zhihengliuella alba</name>
    <dbReference type="NCBI Taxonomy" id="547018"/>
    <lineage>
        <taxon>Bacteria</taxon>
        <taxon>Bacillati</taxon>
        <taxon>Actinomycetota</taxon>
        <taxon>Actinomycetes</taxon>
        <taxon>Micrococcales</taxon>
        <taxon>Micrococcaceae</taxon>
        <taxon>Zhihengliuella</taxon>
    </lineage>
</organism>
<dbReference type="PROSITE" id="PS50109">
    <property type="entry name" value="HIS_KIN"/>
    <property type="match status" value="1"/>
</dbReference>
<evidence type="ECO:0000256" key="6">
    <source>
        <dbReference type="ARBA" id="ARBA00022692"/>
    </source>
</evidence>
<evidence type="ECO:0000313" key="15">
    <source>
        <dbReference type="Proteomes" id="UP001501536"/>
    </source>
</evidence>
<keyword evidence="9" id="KW-0902">Two-component regulatory system</keyword>
<evidence type="ECO:0000256" key="4">
    <source>
        <dbReference type="ARBA" id="ARBA00022553"/>
    </source>
</evidence>
<accession>A0ABP7E029</accession>
<dbReference type="PANTHER" id="PTHR45436:SF5">
    <property type="entry name" value="SENSOR HISTIDINE KINASE TRCS"/>
    <property type="match status" value="1"/>
</dbReference>
<gene>
    <name evidence="14" type="ORF">GCM10022377_25880</name>
</gene>
<dbReference type="SMART" id="SM00388">
    <property type="entry name" value="HisKA"/>
    <property type="match status" value="1"/>
</dbReference>
<dbReference type="PRINTS" id="PR00344">
    <property type="entry name" value="BCTRLSENSOR"/>
</dbReference>
<evidence type="ECO:0000256" key="2">
    <source>
        <dbReference type="ARBA" id="ARBA00004236"/>
    </source>
</evidence>
<dbReference type="InterPro" id="IPR050428">
    <property type="entry name" value="TCS_sensor_his_kinase"/>
</dbReference>
<evidence type="ECO:0000256" key="7">
    <source>
        <dbReference type="ARBA" id="ARBA00022777"/>
    </source>
</evidence>
<dbReference type="Proteomes" id="UP001501536">
    <property type="component" value="Unassembled WGS sequence"/>
</dbReference>
<evidence type="ECO:0000256" key="3">
    <source>
        <dbReference type="ARBA" id="ARBA00012438"/>
    </source>
</evidence>
<evidence type="ECO:0000313" key="14">
    <source>
        <dbReference type="EMBL" id="GAA3711243.1"/>
    </source>
</evidence>
<sequence length="507" mass="52720">MTHAHGTPPRPASPPPAPPRPLSLRSRMLMALLGMLALVCLGIGVVTYSAMSSQLHDRLDQDVAQAAERSAAHLSQSGQADPLRAPGQASGTLSFLLLDDRLGVGGVLDSTTGERRTVSALSADDAEALLETPADGRAHSLQLSIGGYRVVALDLRGTTLVTGLPTAPVQSTLGQLAWTITLVSAAGLAGTGLVGSLIVRRSLEPLERVASVADGAARLPLEAGPVELADRVRAVDAVPGTEAGTMGAALNLLLDNVAAALQARQHSEEKLRRFVGDASHELRTPLAAIRGYAELVGATEHLSDDGRASMNRVVEQSRRMGSLVDDLLLLARLDSARGGSAPATPDDDVDLSRLVAEETADFRVTAPGHQWRLELPPDPVVVRGQTAQLRQVVANLLSNARKHTPDGTEVTVSLRIAAAGASEGTTAALSVVDDGPGIPADFLPHVFERFARADAARSGGEGTTGLGLPIVQAIVEAHGGGIDVDSRPADVGSPGWTRFEVRLPLAR</sequence>
<feature type="domain" description="Histidine kinase" evidence="13">
    <location>
        <begin position="277"/>
        <end position="507"/>
    </location>
</feature>
<dbReference type="EMBL" id="BAABCJ010000007">
    <property type="protein sequence ID" value="GAA3711243.1"/>
    <property type="molecule type" value="Genomic_DNA"/>
</dbReference>
<reference evidence="15" key="1">
    <citation type="journal article" date="2019" name="Int. J. Syst. Evol. Microbiol.">
        <title>The Global Catalogue of Microorganisms (GCM) 10K type strain sequencing project: providing services to taxonomists for standard genome sequencing and annotation.</title>
        <authorList>
            <consortium name="The Broad Institute Genomics Platform"/>
            <consortium name="The Broad Institute Genome Sequencing Center for Infectious Disease"/>
            <person name="Wu L."/>
            <person name="Ma J."/>
        </authorList>
    </citation>
    <scope>NUCLEOTIDE SEQUENCE [LARGE SCALE GENOMIC DNA]</scope>
    <source>
        <strain evidence="15">JCM 16961</strain>
    </source>
</reference>
<dbReference type="InterPro" id="IPR005467">
    <property type="entry name" value="His_kinase_dom"/>
</dbReference>
<dbReference type="Gene3D" id="1.10.287.130">
    <property type="match status" value="1"/>
</dbReference>
<evidence type="ECO:0000256" key="10">
    <source>
        <dbReference type="ARBA" id="ARBA00023136"/>
    </source>
</evidence>
<keyword evidence="6 12" id="KW-0812">Transmembrane</keyword>
<keyword evidence="8 12" id="KW-1133">Transmembrane helix</keyword>
<evidence type="ECO:0000256" key="5">
    <source>
        <dbReference type="ARBA" id="ARBA00022679"/>
    </source>
</evidence>
<dbReference type="SMART" id="SM00387">
    <property type="entry name" value="HATPase_c"/>
    <property type="match status" value="1"/>
</dbReference>
<keyword evidence="5" id="KW-0808">Transferase</keyword>
<dbReference type="EC" id="2.7.13.3" evidence="3"/>
<dbReference type="InterPro" id="IPR036097">
    <property type="entry name" value="HisK_dim/P_sf"/>
</dbReference>
<dbReference type="PANTHER" id="PTHR45436">
    <property type="entry name" value="SENSOR HISTIDINE KINASE YKOH"/>
    <property type="match status" value="1"/>
</dbReference>
<dbReference type="Gene3D" id="3.30.565.10">
    <property type="entry name" value="Histidine kinase-like ATPase, C-terminal domain"/>
    <property type="match status" value="1"/>
</dbReference>
<feature type="transmembrane region" description="Helical" evidence="12">
    <location>
        <begin position="29"/>
        <end position="51"/>
    </location>
</feature>
<comment type="caution">
    <text evidence="14">The sequence shown here is derived from an EMBL/GenBank/DDBJ whole genome shotgun (WGS) entry which is preliminary data.</text>
</comment>
<evidence type="ECO:0000259" key="13">
    <source>
        <dbReference type="PROSITE" id="PS50109"/>
    </source>
</evidence>
<dbReference type="InterPro" id="IPR004358">
    <property type="entry name" value="Sig_transdc_His_kin-like_C"/>
</dbReference>
<evidence type="ECO:0000256" key="8">
    <source>
        <dbReference type="ARBA" id="ARBA00022989"/>
    </source>
</evidence>
<dbReference type="InterPro" id="IPR003661">
    <property type="entry name" value="HisK_dim/P_dom"/>
</dbReference>
<name>A0ABP7E029_9MICC</name>
<keyword evidence="10 12" id="KW-0472">Membrane</keyword>
<dbReference type="InterPro" id="IPR003594">
    <property type="entry name" value="HATPase_dom"/>
</dbReference>
<dbReference type="Pfam" id="PF00512">
    <property type="entry name" value="HisKA"/>
    <property type="match status" value="1"/>
</dbReference>
<evidence type="ECO:0000256" key="9">
    <source>
        <dbReference type="ARBA" id="ARBA00023012"/>
    </source>
</evidence>
<evidence type="ECO:0000256" key="12">
    <source>
        <dbReference type="SAM" id="Phobius"/>
    </source>
</evidence>
<evidence type="ECO:0000256" key="11">
    <source>
        <dbReference type="SAM" id="MobiDB-lite"/>
    </source>
</evidence>
<dbReference type="Pfam" id="PF02518">
    <property type="entry name" value="HATPase_c"/>
    <property type="match status" value="1"/>
</dbReference>
<proteinExistence type="predicted"/>
<keyword evidence="4" id="KW-0597">Phosphoprotein</keyword>
<feature type="compositionally biased region" description="Pro residues" evidence="11">
    <location>
        <begin position="8"/>
        <end position="21"/>
    </location>
</feature>
<dbReference type="InterPro" id="IPR036890">
    <property type="entry name" value="HATPase_C_sf"/>
</dbReference>
<comment type="catalytic activity">
    <reaction evidence="1">
        <text>ATP + protein L-histidine = ADP + protein N-phospho-L-histidine.</text>
        <dbReference type="EC" id="2.7.13.3"/>
    </reaction>
</comment>
<dbReference type="SUPFAM" id="SSF47384">
    <property type="entry name" value="Homodimeric domain of signal transducing histidine kinase"/>
    <property type="match status" value="1"/>
</dbReference>
<dbReference type="RefSeq" id="WP_344885474.1">
    <property type="nucleotide sequence ID" value="NZ_BAABCJ010000007.1"/>
</dbReference>
<feature type="region of interest" description="Disordered" evidence="11">
    <location>
        <begin position="1"/>
        <end position="21"/>
    </location>
</feature>
<dbReference type="GO" id="GO:0016301">
    <property type="term" value="F:kinase activity"/>
    <property type="evidence" value="ECO:0007669"/>
    <property type="project" value="UniProtKB-KW"/>
</dbReference>
<comment type="subcellular location">
    <subcellularLocation>
        <location evidence="2">Cell membrane</location>
    </subcellularLocation>
</comment>
<keyword evidence="15" id="KW-1185">Reference proteome</keyword>
<evidence type="ECO:0000256" key="1">
    <source>
        <dbReference type="ARBA" id="ARBA00000085"/>
    </source>
</evidence>
<protein>
    <recommendedName>
        <fullName evidence="3">histidine kinase</fullName>
        <ecNumber evidence="3">2.7.13.3</ecNumber>
    </recommendedName>
</protein>
<keyword evidence="7 14" id="KW-0418">Kinase</keyword>